<gene>
    <name evidence="1" type="ORF">ACFPUY_44635</name>
</gene>
<evidence type="ECO:0000313" key="2">
    <source>
        <dbReference type="Proteomes" id="UP001596096"/>
    </source>
</evidence>
<comment type="caution">
    <text evidence="1">The sequence shown here is derived from an EMBL/GenBank/DDBJ whole genome shotgun (WGS) entry which is preliminary data.</text>
</comment>
<evidence type="ECO:0008006" key="3">
    <source>
        <dbReference type="Google" id="ProtNLM"/>
    </source>
</evidence>
<protein>
    <recommendedName>
        <fullName evidence="3">RHS repeat protein</fullName>
    </recommendedName>
</protein>
<reference evidence="2" key="1">
    <citation type="journal article" date="2019" name="Int. J. Syst. Evol. Microbiol.">
        <title>The Global Catalogue of Microorganisms (GCM) 10K type strain sequencing project: providing services to taxonomists for standard genome sequencing and annotation.</title>
        <authorList>
            <consortium name="The Broad Institute Genomics Platform"/>
            <consortium name="The Broad Institute Genome Sequencing Center for Infectious Disease"/>
            <person name="Wu L."/>
            <person name="Ma J."/>
        </authorList>
    </citation>
    <scope>NUCLEOTIDE SEQUENCE [LARGE SCALE GENOMIC DNA]</scope>
    <source>
        <strain evidence="2">CGMCC 4.7106</strain>
    </source>
</reference>
<organism evidence="1 2">
    <name type="scientific">Nonomuraea harbinensis</name>
    <dbReference type="NCBI Taxonomy" id="1286938"/>
    <lineage>
        <taxon>Bacteria</taxon>
        <taxon>Bacillati</taxon>
        <taxon>Actinomycetota</taxon>
        <taxon>Actinomycetes</taxon>
        <taxon>Streptosporangiales</taxon>
        <taxon>Streptosporangiaceae</taxon>
        <taxon>Nonomuraea</taxon>
    </lineage>
</organism>
<dbReference type="Proteomes" id="UP001596096">
    <property type="component" value="Unassembled WGS sequence"/>
</dbReference>
<name>A0ABW1CAS6_9ACTN</name>
<dbReference type="EMBL" id="JBHSNW010000074">
    <property type="protein sequence ID" value="MFC5822209.1"/>
    <property type="molecule type" value="Genomic_DNA"/>
</dbReference>
<accession>A0ABW1CAS6</accession>
<proteinExistence type="predicted"/>
<keyword evidence="2" id="KW-1185">Reference proteome</keyword>
<sequence length="103" mass="11053">MLEYGSDGKLSRATATGGRSLHFTWSGSRVASVSTDPVDGESATWTYSYSGDTLTSVCAPIAAPNCATYTYQDGSRYRGLVRDSDPVGYWRLGDAQHGTCQTQ</sequence>
<evidence type="ECO:0000313" key="1">
    <source>
        <dbReference type="EMBL" id="MFC5822209.1"/>
    </source>
</evidence>